<dbReference type="EMBL" id="JAAAMJ010000012">
    <property type="protein sequence ID" value="NDV88010.1"/>
    <property type="molecule type" value="Genomic_DNA"/>
</dbReference>
<dbReference type="SFLD" id="SFLDS00003">
    <property type="entry name" value="Haloacid_Dehalogenase"/>
    <property type="match status" value="1"/>
</dbReference>
<dbReference type="SFLD" id="SFLDG01129">
    <property type="entry name" value="C1.5:_HAD__Beta-PGM__Phosphata"/>
    <property type="match status" value="1"/>
</dbReference>
<dbReference type="Pfam" id="PF13419">
    <property type="entry name" value="HAD_2"/>
    <property type="match status" value="1"/>
</dbReference>
<dbReference type="Gene3D" id="3.40.50.1000">
    <property type="entry name" value="HAD superfamily/HAD-like"/>
    <property type="match status" value="1"/>
</dbReference>
<dbReference type="InterPro" id="IPR023214">
    <property type="entry name" value="HAD_sf"/>
</dbReference>
<evidence type="ECO:0000313" key="2">
    <source>
        <dbReference type="Proteomes" id="UP000476332"/>
    </source>
</evidence>
<dbReference type="NCBIfam" id="TIGR01549">
    <property type="entry name" value="HAD-SF-IA-v1"/>
    <property type="match status" value="1"/>
</dbReference>
<dbReference type="GO" id="GO:0006281">
    <property type="term" value="P:DNA repair"/>
    <property type="evidence" value="ECO:0007669"/>
    <property type="project" value="TreeGrafter"/>
</dbReference>
<comment type="caution">
    <text evidence="1">The sequence shown here is derived from an EMBL/GenBank/DDBJ whole genome shotgun (WGS) entry which is preliminary data.</text>
</comment>
<keyword evidence="2" id="KW-1185">Reference proteome</keyword>
<accession>A0A6L9MKJ7</accession>
<evidence type="ECO:0000313" key="1">
    <source>
        <dbReference type="EMBL" id="NDV88010.1"/>
    </source>
</evidence>
<dbReference type="GO" id="GO:0008967">
    <property type="term" value="F:phosphoglycolate phosphatase activity"/>
    <property type="evidence" value="ECO:0007669"/>
    <property type="project" value="TreeGrafter"/>
</dbReference>
<name>A0A6L9MKJ7_9HYPH</name>
<dbReference type="NCBIfam" id="TIGR01509">
    <property type="entry name" value="HAD-SF-IA-v3"/>
    <property type="match status" value="1"/>
</dbReference>
<dbReference type="GO" id="GO:0005829">
    <property type="term" value="C:cytosol"/>
    <property type="evidence" value="ECO:0007669"/>
    <property type="project" value="TreeGrafter"/>
</dbReference>
<dbReference type="Gene3D" id="1.10.150.240">
    <property type="entry name" value="Putative phosphatase, domain 2"/>
    <property type="match status" value="1"/>
</dbReference>
<dbReference type="InterPro" id="IPR006439">
    <property type="entry name" value="HAD-SF_hydro_IA"/>
</dbReference>
<dbReference type="InterPro" id="IPR041492">
    <property type="entry name" value="HAD_2"/>
</dbReference>
<dbReference type="Proteomes" id="UP000476332">
    <property type="component" value="Unassembled WGS sequence"/>
</dbReference>
<keyword evidence="1" id="KW-0378">Hydrolase</keyword>
<dbReference type="InterPro" id="IPR050155">
    <property type="entry name" value="HAD-like_hydrolase_sf"/>
</dbReference>
<reference evidence="1 2" key="1">
    <citation type="submission" date="2020-01" db="EMBL/GenBank/DDBJ databases">
        <title>Genomes of bacteria type strains.</title>
        <authorList>
            <person name="Chen J."/>
            <person name="Zhu S."/>
            <person name="Chen J."/>
        </authorList>
    </citation>
    <scope>NUCLEOTIDE SEQUENCE [LARGE SCALE GENOMIC DNA]</scope>
    <source>
        <strain evidence="1 2">KCTC 52919</strain>
    </source>
</reference>
<gene>
    <name evidence="1" type="ORF">GTW51_15000</name>
</gene>
<dbReference type="SUPFAM" id="SSF56784">
    <property type="entry name" value="HAD-like"/>
    <property type="match status" value="1"/>
</dbReference>
<organism evidence="1 2">
    <name type="scientific">Aurantimonas aggregata</name>
    <dbReference type="NCBI Taxonomy" id="2047720"/>
    <lineage>
        <taxon>Bacteria</taxon>
        <taxon>Pseudomonadati</taxon>
        <taxon>Pseudomonadota</taxon>
        <taxon>Alphaproteobacteria</taxon>
        <taxon>Hyphomicrobiales</taxon>
        <taxon>Aurantimonadaceae</taxon>
        <taxon>Aurantimonas</taxon>
    </lineage>
</organism>
<dbReference type="RefSeq" id="WP_163044842.1">
    <property type="nucleotide sequence ID" value="NZ_JAAAMJ010000012.1"/>
</dbReference>
<dbReference type="PANTHER" id="PTHR43434:SF24">
    <property type="entry name" value="HYDROLASE-RELATED"/>
    <property type="match status" value="1"/>
</dbReference>
<dbReference type="PANTHER" id="PTHR43434">
    <property type="entry name" value="PHOSPHOGLYCOLATE PHOSPHATASE"/>
    <property type="match status" value="1"/>
</dbReference>
<dbReference type="InterPro" id="IPR036412">
    <property type="entry name" value="HAD-like_sf"/>
</dbReference>
<proteinExistence type="predicted"/>
<sequence>MKAILFDCDGTIADSFGVICDIMRRTFLAHGLDAPEDAATRDIIGLSLDTAIGRLHPGVDSLLLASLVTGYRTQFRAARAEPDFREALFPEMKGLIDRLSARDSLLLGMVTGKSRRGVAAICEAHDMTAAFSVVRTADDCPSKPHPAMVLECCEVLGVDAGETLVVGDSIYDVEMARAAGATAFGVAWGTHRPDMLIAAGAAAVAGTPAELDRLIESWHDGALTALPREARAALS</sequence>
<dbReference type="AlphaFoldDB" id="A0A6L9MKJ7"/>
<dbReference type="InterPro" id="IPR023198">
    <property type="entry name" value="PGP-like_dom2"/>
</dbReference>
<protein>
    <submittedName>
        <fullName evidence="1">HAD-IA family hydrolase</fullName>
    </submittedName>
</protein>